<gene>
    <name evidence="11" type="ORF">Cni_G08071</name>
</gene>
<dbReference type="GO" id="GO:0009585">
    <property type="term" value="P:red, far-red light phototransduction"/>
    <property type="evidence" value="ECO:0007669"/>
    <property type="project" value="UniProtKB-KW"/>
</dbReference>
<organism evidence="11 12">
    <name type="scientific">Canna indica</name>
    <name type="common">Indian-shot</name>
    <dbReference type="NCBI Taxonomy" id="4628"/>
    <lineage>
        <taxon>Eukaryota</taxon>
        <taxon>Viridiplantae</taxon>
        <taxon>Streptophyta</taxon>
        <taxon>Embryophyta</taxon>
        <taxon>Tracheophyta</taxon>
        <taxon>Spermatophyta</taxon>
        <taxon>Magnoliopsida</taxon>
        <taxon>Liliopsida</taxon>
        <taxon>Zingiberales</taxon>
        <taxon>Cannaceae</taxon>
        <taxon>Canna</taxon>
    </lineage>
</organism>
<dbReference type="InterPro" id="IPR019775">
    <property type="entry name" value="WD40_repeat_CS"/>
</dbReference>
<dbReference type="PANTHER" id="PTHR44218:SF6">
    <property type="entry name" value="PROTEIN SUPPRESSOR OF PHYA-105 1"/>
    <property type="match status" value="1"/>
</dbReference>
<dbReference type="InterPro" id="IPR044630">
    <property type="entry name" value="SPA1/2/3/4"/>
</dbReference>
<dbReference type="InterPro" id="IPR001680">
    <property type="entry name" value="WD40_rpt"/>
</dbReference>
<dbReference type="PROSITE" id="PS50294">
    <property type="entry name" value="WD_REPEATS_REGION"/>
    <property type="match status" value="1"/>
</dbReference>
<evidence type="ECO:0000256" key="4">
    <source>
        <dbReference type="ARBA" id="ARBA00022737"/>
    </source>
</evidence>
<dbReference type="Gene3D" id="1.10.510.10">
    <property type="entry name" value="Transferase(Phosphotransferase) domain 1"/>
    <property type="match status" value="1"/>
</dbReference>
<keyword evidence="8" id="KW-0607">Phytochrome signaling pathway</keyword>
<dbReference type="SUPFAM" id="SSF56112">
    <property type="entry name" value="Protein kinase-like (PK-like)"/>
    <property type="match status" value="1"/>
</dbReference>
<dbReference type="PROSITE" id="PS00678">
    <property type="entry name" value="WD_REPEATS_1"/>
    <property type="match status" value="1"/>
</dbReference>
<dbReference type="Gene3D" id="2.130.10.10">
    <property type="entry name" value="YVTN repeat-like/Quinoprotein amine dehydrogenase"/>
    <property type="match status" value="1"/>
</dbReference>
<evidence type="ECO:0000256" key="2">
    <source>
        <dbReference type="ARBA" id="ARBA00022574"/>
    </source>
</evidence>
<sequence>MEGAAEANETTGREAAKEAPHIKSIGNDQPAQQSDSCSTLGTPGPEVSQDTHWPEQLSMMRSPDMVLQTIGRSRINFNYNRSSQAGFQPPCTGPRSNNLANKVEELTLKNYSSNDLSFDGSSSSGEPMAMSHLWANFSKLTSRPREKAPKECLPLDHKDGKGRGFLHPFGSQKPLPCTKLELKTSKLSEEAAGVNNNMLLSDSHTGSPTKIQSKVSSGCGFQQFFIRSSLKGKGAAYKHQQNHDAQVTTIPAQTIDGHNTNTKLASSSLHTSSGKADRICLLGDRVSPSQVSSKAASICLLGNGGSRVVASHPEGVVLREWLKPKRQRINRVQRMHLFKQILNLTDSCHSQGLALQHLRPSYFLVLPINQVKYIGPFIPQGKMKISVSLDQDFHQAKHLSKRKLYYEQDEAAQGTLELKHQKLSDASSIAYPRKTRFRENYQGEENEIDNCKAGKSRSDVTGLTQVPYKICGISSGDQLSLSELDKLEERWYASPEELDDCACSLSSNIYSLGVLFFELFCCSETWDIHCAVMSNIHHRILPPHFLSESPKEAGFCLWLLHPEPYSRPISRDIILSELVKDDSDLSTIDHSSALIEEEDAEADLLLHFLLSLKDQKDKQAADLVSNLEWVRTDLEKVESRNSLKIEFFSNGKDLPADISNISAFHSQPVIHEEIVTRLFVKSLYKERFMKNFDQLENAYFSMKSRYETPGPTTRSDTDVLKMRDRSFQVHNDTIEESDDPEIFFEGLCNFARYSKFEVCGGVKNVDILNCANVICSLSFDRDKDYFAAAGVSKKIKIFEFSSLLDDTVDIHYPLIEMPTKSKLSCVCWNSYIKNYLASTDYEGVVQLWDASTGQGFTQFTEHKKRAWSVNFSQVDPTKLASGSDDFFVKLWSISEKNCINTIRNSANVCCVQFSPYSSHLLSFGSANYRILCFDLRNTRIPWCTLVGHGKAVSFVKFLDSETLVSASTDNTLKIWDLKRTNSNGISDNSCCLTLKGHTNEKNFVGLSVSDGYIACGSETNEVYAYHRRFPMPMTSHKFGSIDPITAEETNDDGGQFVSSVCWRGKSNMVVAANSTGSIKVLKLV</sequence>
<evidence type="ECO:0000313" key="12">
    <source>
        <dbReference type="Proteomes" id="UP001327560"/>
    </source>
</evidence>
<dbReference type="SUPFAM" id="SSF50978">
    <property type="entry name" value="WD40 repeat-like"/>
    <property type="match status" value="1"/>
</dbReference>
<evidence type="ECO:0000256" key="6">
    <source>
        <dbReference type="ARBA" id="ARBA00023054"/>
    </source>
</evidence>
<evidence type="ECO:0000313" key="11">
    <source>
        <dbReference type="EMBL" id="WOK99359.1"/>
    </source>
</evidence>
<dbReference type="EMBL" id="CP136891">
    <property type="protein sequence ID" value="WOK99359.1"/>
    <property type="molecule type" value="Genomic_DNA"/>
</dbReference>
<keyword evidence="4" id="KW-0677">Repeat</keyword>
<evidence type="ECO:0000256" key="9">
    <source>
        <dbReference type="PROSITE-ProRule" id="PRU00221"/>
    </source>
</evidence>
<evidence type="ECO:0000256" key="10">
    <source>
        <dbReference type="SAM" id="MobiDB-lite"/>
    </source>
</evidence>
<dbReference type="InterPro" id="IPR036322">
    <property type="entry name" value="WD40_repeat_dom_sf"/>
</dbReference>
<dbReference type="InterPro" id="IPR011009">
    <property type="entry name" value="Kinase-like_dom_sf"/>
</dbReference>
<feature type="repeat" description="WD" evidence="9">
    <location>
        <begin position="945"/>
        <end position="978"/>
    </location>
</feature>
<evidence type="ECO:0000256" key="1">
    <source>
        <dbReference type="ARBA" id="ARBA00004123"/>
    </source>
</evidence>
<keyword evidence="5" id="KW-0833">Ubl conjugation pathway</keyword>
<keyword evidence="12" id="KW-1185">Reference proteome</keyword>
<accession>A0AAQ3K1H9</accession>
<evidence type="ECO:0000256" key="7">
    <source>
        <dbReference type="ARBA" id="ARBA00023242"/>
    </source>
</evidence>
<comment type="subcellular location">
    <subcellularLocation>
        <location evidence="1">Nucleus</location>
    </subcellularLocation>
</comment>
<evidence type="ECO:0000256" key="5">
    <source>
        <dbReference type="ARBA" id="ARBA00022786"/>
    </source>
</evidence>
<dbReference type="FunFam" id="2.130.10.10:FF:000090">
    <property type="entry name" value="E3 ubiquitin-protein ligase RFWD2 isoform X1"/>
    <property type="match status" value="1"/>
</dbReference>
<dbReference type="GO" id="GO:0042802">
    <property type="term" value="F:identical protein binding"/>
    <property type="evidence" value="ECO:0007669"/>
    <property type="project" value="UniProtKB-ARBA"/>
</dbReference>
<protein>
    <submittedName>
        <fullName evidence="11">Uncharacterized protein</fullName>
    </submittedName>
</protein>
<keyword evidence="2 9" id="KW-0853">WD repeat</keyword>
<keyword evidence="7" id="KW-0539">Nucleus</keyword>
<dbReference type="GO" id="GO:0005634">
    <property type="term" value="C:nucleus"/>
    <property type="evidence" value="ECO:0007669"/>
    <property type="project" value="UniProtKB-SubCell"/>
</dbReference>
<feature type="repeat" description="WD" evidence="9">
    <location>
        <begin position="859"/>
        <end position="901"/>
    </location>
</feature>
<dbReference type="PROSITE" id="PS50082">
    <property type="entry name" value="WD_REPEATS_2"/>
    <property type="match status" value="2"/>
</dbReference>
<dbReference type="InterPro" id="IPR015943">
    <property type="entry name" value="WD40/YVTN_repeat-like_dom_sf"/>
</dbReference>
<dbReference type="Pfam" id="PF00400">
    <property type="entry name" value="WD40"/>
    <property type="match status" value="2"/>
</dbReference>
<feature type="compositionally biased region" description="Polar residues" evidence="10">
    <location>
        <begin position="26"/>
        <end position="41"/>
    </location>
</feature>
<dbReference type="SMART" id="SM00320">
    <property type="entry name" value="WD40"/>
    <property type="match status" value="7"/>
</dbReference>
<evidence type="ECO:0000256" key="8">
    <source>
        <dbReference type="ARBA" id="ARBA00084091"/>
    </source>
</evidence>
<dbReference type="PANTHER" id="PTHR44218">
    <property type="entry name" value="PROTEIN SPA1-RELATED 2"/>
    <property type="match status" value="1"/>
</dbReference>
<reference evidence="11 12" key="1">
    <citation type="submission" date="2023-10" db="EMBL/GenBank/DDBJ databases">
        <title>Chromosome-scale genome assembly provides insights into flower coloration mechanisms of Canna indica.</title>
        <authorList>
            <person name="Li C."/>
        </authorList>
    </citation>
    <scope>NUCLEOTIDE SEQUENCE [LARGE SCALE GENOMIC DNA]</scope>
    <source>
        <tissue evidence="11">Flower</tissue>
    </source>
</reference>
<dbReference type="GO" id="GO:0009640">
    <property type="term" value="P:photomorphogenesis"/>
    <property type="evidence" value="ECO:0007669"/>
    <property type="project" value="InterPro"/>
</dbReference>
<dbReference type="Proteomes" id="UP001327560">
    <property type="component" value="Chromosome 2"/>
</dbReference>
<keyword evidence="3" id="KW-0808">Transferase</keyword>
<evidence type="ECO:0000256" key="3">
    <source>
        <dbReference type="ARBA" id="ARBA00022679"/>
    </source>
</evidence>
<feature type="region of interest" description="Disordered" evidence="10">
    <location>
        <begin position="1"/>
        <end position="51"/>
    </location>
</feature>
<feature type="compositionally biased region" description="Basic and acidic residues" evidence="10">
    <location>
        <begin position="11"/>
        <end position="21"/>
    </location>
</feature>
<dbReference type="GO" id="GO:0016740">
    <property type="term" value="F:transferase activity"/>
    <property type="evidence" value="ECO:0007669"/>
    <property type="project" value="UniProtKB-KW"/>
</dbReference>
<dbReference type="AlphaFoldDB" id="A0AAQ3K1H9"/>
<keyword evidence="6" id="KW-0175">Coiled coil</keyword>
<proteinExistence type="predicted"/>
<name>A0AAQ3K1H9_9LILI</name>